<dbReference type="PANTHER" id="PTHR35585">
    <property type="entry name" value="HHE DOMAIN PROTEIN (AFU_ORTHOLOGUE AFUA_4G00730)"/>
    <property type="match status" value="1"/>
</dbReference>
<dbReference type="InterPro" id="IPR012312">
    <property type="entry name" value="Hemerythrin-like"/>
</dbReference>
<feature type="region of interest" description="Disordered" evidence="1">
    <location>
        <begin position="141"/>
        <end position="169"/>
    </location>
</feature>
<dbReference type="InterPro" id="IPR018968">
    <property type="entry name" value="Phasin"/>
</dbReference>
<evidence type="ECO:0000259" key="2">
    <source>
        <dbReference type="Pfam" id="PF01814"/>
    </source>
</evidence>
<accession>A0ABV6Y466</accession>
<feature type="domain" description="Hemerythrin-like" evidence="2">
    <location>
        <begin position="16"/>
        <end position="121"/>
    </location>
</feature>
<comment type="caution">
    <text evidence="4">The sequence shown here is derived from an EMBL/GenBank/DDBJ whole genome shotgun (WGS) entry which is preliminary data.</text>
</comment>
<dbReference type="Pfam" id="PF01814">
    <property type="entry name" value="Hemerythrin"/>
    <property type="match status" value="1"/>
</dbReference>
<proteinExistence type="predicted"/>
<organism evidence="4 5">
    <name type="scientific">Microvirga arabica</name>
    <dbReference type="NCBI Taxonomy" id="1128671"/>
    <lineage>
        <taxon>Bacteria</taxon>
        <taxon>Pseudomonadati</taxon>
        <taxon>Pseudomonadota</taxon>
        <taxon>Alphaproteobacteria</taxon>
        <taxon>Hyphomicrobiales</taxon>
        <taxon>Methylobacteriaceae</taxon>
        <taxon>Microvirga</taxon>
    </lineage>
</organism>
<dbReference type="Pfam" id="PF09361">
    <property type="entry name" value="Phasin_2"/>
    <property type="match status" value="1"/>
</dbReference>
<gene>
    <name evidence="4" type="ORF">ACETIH_04825</name>
</gene>
<evidence type="ECO:0000256" key="1">
    <source>
        <dbReference type="SAM" id="MobiDB-lite"/>
    </source>
</evidence>
<dbReference type="EMBL" id="JBHOMY010000011">
    <property type="protein sequence ID" value="MFC1456059.1"/>
    <property type="molecule type" value="Genomic_DNA"/>
</dbReference>
<keyword evidence="5" id="KW-1185">Reference proteome</keyword>
<reference evidence="4 5" key="1">
    <citation type="submission" date="2024-09" db="EMBL/GenBank/DDBJ databases">
        <title>Nodulacao em especies de Leguminosae Basais da Amazonia e Caracterizacao dos Rizobios e Bacterias Associadas aos Nodulos.</title>
        <authorList>
            <person name="Jambeiro I.C.A."/>
            <person name="Lopes I.S."/>
            <person name="Aguiar E.R.G.R."/>
            <person name="Santos A.F.J."/>
            <person name="Dos Santos J.M.F."/>
            <person name="Gross E."/>
        </authorList>
    </citation>
    <scope>NUCLEOTIDE SEQUENCE [LARGE SCALE GENOMIC DNA]</scope>
    <source>
        <strain evidence="4 5">BRUESC1165</strain>
    </source>
</reference>
<dbReference type="PANTHER" id="PTHR35585:SF1">
    <property type="entry name" value="HHE DOMAIN PROTEIN (AFU_ORTHOLOGUE AFUA_4G00730)"/>
    <property type="match status" value="1"/>
</dbReference>
<protein>
    <submittedName>
        <fullName evidence="4">Phasin family protein</fullName>
    </submittedName>
</protein>
<dbReference type="RefSeq" id="WP_377028983.1">
    <property type="nucleotide sequence ID" value="NZ_JBHOMY010000011.1"/>
</dbReference>
<dbReference type="Gene3D" id="1.20.120.520">
    <property type="entry name" value="nmb1532 protein domain like"/>
    <property type="match status" value="1"/>
</dbReference>
<evidence type="ECO:0000313" key="5">
    <source>
        <dbReference type="Proteomes" id="UP001593940"/>
    </source>
</evidence>
<dbReference type="Proteomes" id="UP001593940">
    <property type="component" value="Unassembled WGS sequence"/>
</dbReference>
<feature type="domain" description="Phasin" evidence="3">
    <location>
        <begin position="227"/>
        <end position="318"/>
    </location>
</feature>
<sequence length="326" mass="36217">MTPNRTIGQTPPDQANKLFAQLLETSNDAFELRERLFTELRQELELLANLQEEHLFPVLEQNPETADLVRGARDDYQQTRALLNELGATPKDSDAFLAKVAELRKVFQQHIRNDKNELLPVVLKVLSAEEVEAVVEKVEEEVAETRQAATEPRRTRRGRKPTDAGTDTGGTLLAAVEAGSESVRVLEQAAQDAVQDSAQAASELGGRSLESFSRQGREALTLVNQMPDYLQAVARSNRILAGGAGTITLEWFGLRQERLLKNLEGMTDLLSCRTIPDFVSLQSALVRGNVERMLENSQRLAQLTAQVAQEATRTLTAQPKHDRRGR</sequence>
<name>A0ABV6Y466_9HYPH</name>
<evidence type="ECO:0000313" key="4">
    <source>
        <dbReference type="EMBL" id="MFC1456059.1"/>
    </source>
</evidence>
<evidence type="ECO:0000259" key="3">
    <source>
        <dbReference type="Pfam" id="PF09361"/>
    </source>
</evidence>